<dbReference type="PANTHER" id="PTHR47772">
    <property type="entry name" value="ZINC FINGER PROTEIN 200"/>
    <property type="match status" value="1"/>
</dbReference>
<dbReference type="FunFam" id="3.30.160.60:FF:000446">
    <property type="entry name" value="Zinc finger protein"/>
    <property type="match status" value="1"/>
</dbReference>
<keyword evidence="12" id="KW-1185">Reference proteome</keyword>
<keyword evidence="4 9" id="KW-0863">Zinc-finger</keyword>
<name>A0AAE1GTY1_9NEOP</name>
<feature type="domain" description="C2H2-type" evidence="10">
    <location>
        <begin position="112"/>
        <end position="139"/>
    </location>
</feature>
<keyword evidence="6" id="KW-0805">Transcription regulation</keyword>
<dbReference type="SMART" id="SM00355">
    <property type="entry name" value="ZnF_C2H2"/>
    <property type="match status" value="5"/>
</dbReference>
<gene>
    <name evidence="11" type="ORF">KUF71_003761</name>
</gene>
<dbReference type="InterPro" id="IPR050636">
    <property type="entry name" value="C2H2-ZF_domain-containing"/>
</dbReference>
<dbReference type="SUPFAM" id="SSF57667">
    <property type="entry name" value="beta-beta-alpha zinc fingers"/>
    <property type="match status" value="3"/>
</dbReference>
<dbReference type="Pfam" id="PF00096">
    <property type="entry name" value="zf-C2H2"/>
    <property type="match status" value="1"/>
</dbReference>
<dbReference type="AlphaFoldDB" id="A0AAE1GTY1"/>
<proteinExistence type="predicted"/>
<feature type="domain" description="C2H2-type" evidence="10">
    <location>
        <begin position="167"/>
        <end position="194"/>
    </location>
</feature>
<dbReference type="Gene3D" id="3.30.160.60">
    <property type="entry name" value="Classic Zinc Finger"/>
    <property type="match status" value="3"/>
</dbReference>
<keyword evidence="7" id="KW-0804">Transcription</keyword>
<accession>A0AAE1GTY1</accession>
<keyword evidence="8" id="KW-0539">Nucleus</keyword>
<organism evidence="11 12">
    <name type="scientific">Frankliniella fusca</name>
    <dbReference type="NCBI Taxonomy" id="407009"/>
    <lineage>
        <taxon>Eukaryota</taxon>
        <taxon>Metazoa</taxon>
        <taxon>Ecdysozoa</taxon>
        <taxon>Arthropoda</taxon>
        <taxon>Hexapoda</taxon>
        <taxon>Insecta</taxon>
        <taxon>Pterygota</taxon>
        <taxon>Neoptera</taxon>
        <taxon>Paraneoptera</taxon>
        <taxon>Thysanoptera</taxon>
        <taxon>Terebrantia</taxon>
        <taxon>Thripoidea</taxon>
        <taxon>Thripidae</taxon>
        <taxon>Frankliniella</taxon>
    </lineage>
</organism>
<evidence type="ECO:0000256" key="3">
    <source>
        <dbReference type="ARBA" id="ARBA00022737"/>
    </source>
</evidence>
<feature type="domain" description="C2H2-type" evidence="10">
    <location>
        <begin position="139"/>
        <end position="166"/>
    </location>
</feature>
<evidence type="ECO:0000313" key="12">
    <source>
        <dbReference type="Proteomes" id="UP001219518"/>
    </source>
</evidence>
<evidence type="ECO:0000256" key="8">
    <source>
        <dbReference type="ARBA" id="ARBA00023242"/>
    </source>
</evidence>
<evidence type="ECO:0000313" key="11">
    <source>
        <dbReference type="EMBL" id="KAK3909162.1"/>
    </source>
</evidence>
<reference evidence="11" key="1">
    <citation type="submission" date="2021-07" db="EMBL/GenBank/DDBJ databases">
        <authorList>
            <person name="Catto M.A."/>
            <person name="Jacobson A."/>
            <person name="Kennedy G."/>
            <person name="Labadie P."/>
            <person name="Hunt B.G."/>
            <person name="Srinivasan R."/>
        </authorList>
    </citation>
    <scope>NUCLEOTIDE SEQUENCE</scope>
    <source>
        <strain evidence="11">PL_HMW_Pooled</strain>
        <tissue evidence="11">Head</tissue>
    </source>
</reference>
<keyword evidence="3" id="KW-0677">Repeat</keyword>
<feature type="domain" description="C2H2-type" evidence="10">
    <location>
        <begin position="195"/>
        <end position="222"/>
    </location>
</feature>
<protein>
    <submittedName>
        <fullName evidence="11">Zinc finger protein 14</fullName>
    </submittedName>
</protein>
<keyword evidence="5" id="KW-0862">Zinc</keyword>
<dbReference type="PROSITE" id="PS00028">
    <property type="entry name" value="ZINC_FINGER_C2H2_1"/>
    <property type="match status" value="5"/>
</dbReference>
<dbReference type="GO" id="GO:0005634">
    <property type="term" value="C:nucleus"/>
    <property type="evidence" value="ECO:0007669"/>
    <property type="project" value="UniProtKB-SubCell"/>
</dbReference>
<dbReference type="InterPro" id="IPR013087">
    <property type="entry name" value="Znf_C2H2_type"/>
</dbReference>
<comment type="subcellular location">
    <subcellularLocation>
        <location evidence="1">Nucleus</location>
    </subcellularLocation>
</comment>
<reference evidence="11" key="2">
    <citation type="journal article" date="2023" name="BMC Genomics">
        <title>Pest status, molecular evolution, and epigenetic factors derived from the genome assembly of Frankliniella fusca, a thysanopteran phytovirus vector.</title>
        <authorList>
            <person name="Catto M.A."/>
            <person name="Labadie P.E."/>
            <person name="Jacobson A.L."/>
            <person name="Kennedy G.G."/>
            <person name="Srinivasan R."/>
            <person name="Hunt B.G."/>
        </authorList>
    </citation>
    <scope>NUCLEOTIDE SEQUENCE</scope>
    <source>
        <strain evidence="11">PL_HMW_Pooled</strain>
    </source>
</reference>
<evidence type="ECO:0000256" key="4">
    <source>
        <dbReference type="ARBA" id="ARBA00022771"/>
    </source>
</evidence>
<dbReference type="PANTHER" id="PTHR47772:SF1">
    <property type="entry name" value="ZINC FINGER PROTEIN 200"/>
    <property type="match status" value="1"/>
</dbReference>
<evidence type="ECO:0000256" key="6">
    <source>
        <dbReference type="ARBA" id="ARBA00023015"/>
    </source>
</evidence>
<dbReference type="Proteomes" id="UP001219518">
    <property type="component" value="Unassembled WGS sequence"/>
</dbReference>
<evidence type="ECO:0000256" key="5">
    <source>
        <dbReference type="ARBA" id="ARBA00022833"/>
    </source>
</evidence>
<dbReference type="EMBL" id="JAHWGI010000085">
    <property type="protein sequence ID" value="KAK3909162.1"/>
    <property type="molecule type" value="Genomic_DNA"/>
</dbReference>
<dbReference type="InterPro" id="IPR036236">
    <property type="entry name" value="Znf_C2H2_sf"/>
</dbReference>
<evidence type="ECO:0000259" key="10">
    <source>
        <dbReference type="PROSITE" id="PS50157"/>
    </source>
</evidence>
<evidence type="ECO:0000256" key="9">
    <source>
        <dbReference type="PROSITE-ProRule" id="PRU00042"/>
    </source>
</evidence>
<keyword evidence="2" id="KW-0479">Metal-binding</keyword>
<evidence type="ECO:0000256" key="1">
    <source>
        <dbReference type="ARBA" id="ARBA00004123"/>
    </source>
</evidence>
<evidence type="ECO:0000256" key="7">
    <source>
        <dbReference type="ARBA" id="ARBA00023163"/>
    </source>
</evidence>
<evidence type="ECO:0000256" key="2">
    <source>
        <dbReference type="ARBA" id="ARBA00022723"/>
    </source>
</evidence>
<feature type="domain" description="C2H2-type" evidence="10">
    <location>
        <begin position="223"/>
        <end position="246"/>
    </location>
</feature>
<dbReference type="GO" id="GO:0008270">
    <property type="term" value="F:zinc ion binding"/>
    <property type="evidence" value="ECO:0007669"/>
    <property type="project" value="UniProtKB-KW"/>
</dbReference>
<comment type="caution">
    <text evidence="11">The sequence shown here is derived from an EMBL/GenBank/DDBJ whole genome shotgun (WGS) entry which is preliminary data.</text>
</comment>
<sequence>MTGFFHTAALFSEETCHERSQSTLEEINVGSEPEYISIPSTSTGMMDFDPELLKVEIKEEEDDETSRGSICTVNDDDNDLQFPFKSQQKLKQGTCSTKRKKKLKTRLGNPVYKCLSCGKNFCNKYSLSRHKWSHSKKTFSCTVCDKILTNHESWLRHEKMHESGNRYKCEMCDKSYVSSTSYTAHVRKHTGERPYKCSECEEKFYLVSSFERHVAKHRGMKEFKCEICSAAFWVPDDLRAHVNRMH</sequence>
<dbReference type="PROSITE" id="PS50157">
    <property type="entry name" value="ZINC_FINGER_C2H2_2"/>
    <property type="match status" value="5"/>
</dbReference>